<feature type="region of interest" description="Disordered" evidence="1">
    <location>
        <begin position="229"/>
        <end position="619"/>
    </location>
</feature>
<feature type="compositionally biased region" description="Polar residues" evidence="1">
    <location>
        <begin position="507"/>
        <end position="519"/>
    </location>
</feature>
<feature type="compositionally biased region" description="Basic and acidic residues" evidence="1">
    <location>
        <begin position="236"/>
        <end position="270"/>
    </location>
</feature>
<evidence type="ECO:0000313" key="2">
    <source>
        <dbReference type="EMBL" id="KAF2447022.1"/>
    </source>
</evidence>
<feature type="region of interest" description="Disordered" evidence="1">
    <location>
        <begin position="70"/>
        <end position="215"/>
    </location>
</feature>
<dbReference type="AlphaFoldDB" id="A0A9P4UF99"/>
<feature type="compositionally biased region" description="Basic and acidic residues" evidence="1">
    <location>
        <begin position="369"/>
        <end position="385"/>
    </location>
</feature>
<dbReference type="OrthoDB" id="3801426at2759"/>
<reference evidence="2" key="1">
    <citation type="journal article" date="2020" name="Stud. Mycol.">
        <title>101 Dothideomycetes genomes: a test case for predicting lifestyles and emergence of pathogens.</title>
        <authorList>
            <person name="Haridas S."/>
            <person name="Albert R."/>
            <person name="Binder M."/>
            <person name="Bloem J."/>
            <person name="Labutti K."/>
            <person name="Salamov A."/>
            <person name="Andreopoulos B."/>
            <person name="Baker S."/>
            <person name="Barry K."/>
            <person name="Bills G."/>
            <person name="Bluhm B."/>
            <person name="Cannon C."/>
            <person name="Castanera R."/>
            <person name="Culley D."/>
            <person name="Daum C."/>
            <person name="Ezra D."/>
            <person name="Gonzalez J."/>
            <person name="Henrissat B."/>
            <person name="Kuo A."/>
            <person name="Liang C."/>
            <person name="Lipzen A."/>
            <person name="Lutzoni F."/>
            <person name="Magnuson J."/>
            <person name="Mondo S."/>
            <person name="Nolan M."/>
            <person name="Ohm R."/>
            <person name="Pangilinan J."/>
            <person name="Park H.-J."/>
            <person name="Ramirez L."/>
            <person name="Alfaro M."/>
            <person name="Sun H."/>
            <person name="Tritt A."/>
            <person name="Yoshinaga Y."/>
            <person name="Zwiers L.-H."/>
            <person name="Turgeon B."/>
            <person name="Goodwin S."/>
            <person name="Spatafora J."/>
            <person name="Crous P."/>
            <person name="Grigoriev I."/>
        </authorList>
    </citation>
    <scope>NUCLEOTIDE SEQUENCE</scope>
    <source>
        <strain evidence="2">CBS 690.94</strain>
    </source>
</reference>
<feature type="compositionally biased region" description="Basic and acidic residues" evidence="1">
    <location>
        <begin position="314"/>
        <end position="343"/>
    </location>
</feature>
<accession>A0A9P4UF99</accession>
<feature type="compositionally biased region" description="Basic and acidic residues" evidence="1">
    <location>
        <begin position="70"/>
        <end position="80"/>
    </location>
</feature>
<keyword evidence="3" id="KW-1185">Reference proteome</keyword>
<feature type="compositionally biased region" description="Polar residues" evidence="1">
    <location>
        <begin position="302"/>
        <end position="313"/>
    </location>
</feature>
<gene>
    <name evidence="2" type="ORF">P171DRAFT_442219</name>
</gene>
<organism evidence="2 3">
    <name type="scientific">Karstenula rhodostoma CBS 690.94</name>
    <dbReference type="NCBI Taxonomy" id="1392251"/>
    <lineage>
        <taxon>Eukaryota</taxon>
        <taxon>Fungi</taxon>
        <taxon>Dikarya</taxon>
        <taxon>Ascomycota</taxon>
        <taxon>Pezizomycotina</taxon>
        <taxon>Dothideomycetes</taxon>
        <taxon>Pleosporomycetidae</taxon>
        <taxon>Pleosporales</taxon>
        <taxon>Massarineae</taxon>
        <taxon>Didymosphaeriaceae</taxon>
        <taxon>Karstenula</taxon>
    </lineage>
</organism>
<feature type="compositionally biased region" description="Basic and acidic residues" evidence="1">
    <location>
        <begin position="87"/>
        <end position="128"/>
    </location>
</feature>
<comment type="caution">
    <text evidence="2">The sequence shown here is derived from an EMBL/GenBank/DDBJ whole genome shotgun (WGS) entry which is preliminary data.</text>
</comment>
<sequence>MPTPPSESEKYRREVQSRIQNLLSGQRPRHPVLSQYSTRRLIFEGVLEEVRIYRLNKEQKALMAREDAARMNERCGKERINSGGRGSHAEEQGESSRRGRRRDNHDEDEKRLLAGDVAHYDAELHGGDPEFMMSGGALGPPPLEKTAAQSKHSSPGNTKKKHSYSRLRSQSPAEGSSKGKQRFDRNGKALVRGKRGWRDASPGPFPEYKFKMGPMLGVGDHLKERLQWGVDSYYLEQRRKERRERGKLDERRKVRTGKENEKHDNADSKGKTNMSKSEGKKTVKDSHVSHERRGAPLKGTPSPDSSYGNLQHGQDSREKVMRDGGRRTRVSHADQMKKGEQPRGNKHRSRNERKGSHDTEADAAQKAYAEADTRPRAQRHARDEAEASNSSSGNRGMRRLDPHIPVYEQTPHSQRVEAREQAEAEHANINDEGLRETVHLERSANEEPSHRPNDTQDPQYLGTTATLVSQWWSDRSETPSEDGRHDSHDSDDERYFSDHFIEELRSRTSSVASGSTTPRPQGPVHGRNDEDQNEKPSGPSSPSSSPKPPSSSVSTISAPDSPASPSARTPSGSHPLSVHTPSESGRSSLSEKIRTQKLASDPNEPSNDVDEAGRRDYAG</sequence>
<feature type="compositionally biased region" description="Polar residues" evidence="1">
    <location>
        <begin position="579"/>
        <end position="588"/>
    </location>
</feature>
<feature type="compositionally biased region" description="Basic and acidic residues" evidence="1">
    <location>
        <begin position="277"/>
        <end position="294"/>
    </location>
</feature>
<dbReference type="Proteomes" id="UP000799764">
    <property type="component" value="Unassembled WGS sequence"/>
</dbReference>
<name>A0A9P4UF99_9PLEO</name>
<feature type="compositionally biased region" description="Basic and acidic residues" evidence="1">
    <location>
        <begin position="474"/>
        <end position="506"/>
    </location>
</feature>
<protein>
    <submittedName>
        <fullName evidence="2">Uncharacterized protein</fullName>
    </submittedName>
</protein>
<feature type="compositionally biased region" description="Polar residues" evidence="1">
    <location>
        <begin position="455"/>
        <end position="473"/>
    </location>
</feature>
<feature type="compositionally biased region" description="Basic and acidic residues" evidence="1">
    <location>
        <begin position="414"/>
        <end position="454"/>
    </location>
</feature>
<feature type="compositionally biased region" description="Low complexity" evidence="1">
    <location>
        <begin position="536"/>
        <end position="573"/>
    </location>
</feature>
<evidence type="ECO:0000313" key="3">
    <source>
        <dbReference type="Proteomes" id="UP000799764"/>
    </source>
</evidence>
<dbReference type="EMBL" id="MU001497">
    <property type="protein sequence ID" value="KAF2447022.1"/>
    <property type="molecule type" value="Genomic_DNA"/>
</dbReference>
<proteinExistence type="predicted"/>
<evidence type="ECO:0000256" key="1">
    <source>
        <dbReference type="SAM" id="MobiDB-lite"/>
    </source>
</evidence>
<feature type="compositionally biased region" description="Polar residues" evidence="1">
    <location>
        <begin position="147"/>
        <end position="157"/>
    </location>
</feature>